<evidence type="ECO:0000313" key="1">
    <source>
        <dbReference type="EMBL" id="SJK99022.1"/>
    </source>
</evidence>
<dbReference type="OrthoDB" id="2748942at2759"/>
<dbReference type="EMBL" id="FUEG01000001">
    <property type="protein sequence ID" value="SJK99022.1"/>
    <property type="molecule type" value="Genomic_DNA"/>
</dbReference>
<dbReference type="Proteomes" id="UP000219338">
    <property type="component" value="Unassembled WGS sequence"/>
</dbReference>
<protein>
    <submittedName>
        <fullName evidence="1">Uncharacterized protein</fullName>
    </submittedName>
</protein>
<proteinExistence type="predicted"/>
<dbReference type="AlphaFoldDB" id="A0A284QRC4"/>
<keyword evidence="2" id="KW-1185">Reference proteome</keyword>
<reference evidence="2" key="1">
    <citation type="journal article" date="2017" name="Nat. Ecol. Evol.">
        <title>Genome expansion and lineage-specific genetic innovations in the forest pathogenic fungi Armillaria.</title>
        <authorList>
            <person name="Sipos G."/>
            <person name="Prasanna A.N."/>
            <person name="Walter M.C."/>
            <person name="O'Connor E."/>
            <person name="Balint B."/>
            <person name="Krizsan K."/>
            <person name="Kiss B."/>
            <person name="Hess J."/>
            <person name="Varga T."/>
            <person name="Slot J."/>
            <person name="Riley R."/>
            <person name="Boka B."/>
            <person name="Rigling D."/>
            <person name="Barry K."/>
            <person name="Lee J."/>
            <person name="Mihaltcheva S."/>
            <person name="LaButti K."/>
            <person name="Lipzen A."/>
            <person name="Waldron R."/>
            <person name="Moloney N.M."/>
            <person name="Sperisen C."/>
            <person name="Kredics L."/>
            <person name="Vagvoelgyi C."/>
            <person name="Patrignani A."/>
            <person name="Fitzpatrick D."/>
            <person name="Nagy I."/>
            <person name="Doyle S."/>
            <person name="Anderson J.B."/>
            <person name="Grigoriev I.V."/>
            <person name="Gueldener U."/>
            <person name="Muensterkoetter M."/>
            <person name="Nagy L.G."/>
        </authorList>
    </citation>
    <scope>NUCLEOTIDE SEQUENCE [LARGE SCALE GENOMIC DNA]</scope>
    <source>
        <strain evidence="2">C18/9</strain>
    </source>
</reference>
<accession>A0A284QRC4</accession>
<sequence length="101" mass="11265">MCRRRHVRNVYLACGHTFNLPEEIVRQISFISAFAFTTLPRFDVRSLNASSVYSILLTADRRFVCVPAGNTFAIQSNIPPISAGIAPPVTGKRNTKDINKQ</sequence>
<gene>
    <name evidence="1" type="ORF">ARMOST_02303</name>
</gene>
<name>A0A284QRC4_ARMOS</name>
<evidence type="ECO:0000313" key="2">
    <source>
        <dbReference type="Proteomes" id="UP000219338"/>
    </source>
</evidence>
<organism evidence="1 2">
    <name type="scientific">Armillaria ostoyae</name>
    <name type="common">Armillaria root rot fungus</name>
    <dbReference type="NCBI Taxonomy" id="47428"/>
    <lineage>
        <taxon>Eukaryota</taxon>
        <taxon>Fungi</taxon>
        <taxon>Dikarya</taxon>
        <taxon>Basidiomycota</taxon>
        <taxon>Agaricomycotina</taxon>
        <taxon>Agaricomycetes</taxon>
        <taxon>Agaricomycetidae</taxon>
        <taxon>Agaricales</taxon>
        <taxon>Marasmiineae</taxon>
        <taxon>Physalacriaceae</taxon>
        <taxon>Armillaria</taxon>
    </lineage>
</organism>